<keyword evidence="2" id="KW-1185">Reference proteome</keyword>
<comment type="caution">
    <text evidence="1">The sequence shown here is derived from an EMBL/GenBank/DDBJ whole genome shotgun (WGS) entry which is preliminary data.</text>
</comment>
<reference evidence="1 2" key="1">
    <citation type="submission" date="2024-07" db="EMBL/GenBank/DDBJ databases">
        <title>Section-level genome sequencing and comparative genomics of Aspergillus sections Usti and Cavernicolus.</title>
        <authorList>
            <consortium name="Lawrence Berkeley National Laboratory"/>
            <person name="Nybo J.L."/>
            <person name="Vesth T.C."/>
            <person name="Theobald S."/>
            <person name="Frisvad J.C."/>
            <person name="Larsen T.O."/>
            <person name="Kjaerboelling I."/>
            <person name="Rothschild-Mancinelli K."/>
            <person name="Lyhne E.K."/>
            <person name="Kogle M.E."/>
            <person name="Barry K."/>
            <person name="Clum A."/>
            <person name="Na H."/>
            <person name="Ledsgaard L."/>
            <person name="Lin J."/>
            <person name="Lipzen A."/>
            <person name="Kuo A."/>
            <person name="Riley R."/>
            <person name="Mondo S."/>
            <person name="Labutti K."/>
            <person name="Haridas S."/>
            <person name="Pangalinan J."/>
            <person name="Salamov A.A."/>
            <person name="Simmons B.A."/>
            <person name="Magnuson J.K."/>
            <person name="Chen J."/>
            <person name="Drula E."/>
            <person name="Henrissat B."/>
            <person name="Wiebenga A."/>
            <person name="Lubbers R.J."/>
            <person name="Gomes A.C."/>
            <person name="Makela M.R."/>
            <person name="Stajich J."/>
            <person name="Grigoriev I.V."/>
            <person name="Mortensen U.H."/>
            <person name="De Vries R.P."/>
            <person name="Baker S.E."/>
            <person name="Andersen M.R."/>
        </authorList>
    </citation>
    <scope>NUCLEOTIDE SEQUENCE [LARGE SCALE GENOMIC DNA]</scope>
    <source>
        <strain evidence="1 2">CBS 123904</strain>
    </source>
</reference>
<evidence type="ECO:0000313" key="1">
    <source>
        <dbReference type="EMBL" id="KAL2848588.1"/>
    </source>
</evidence>
<protein>
    <recommendedName>
        <fullName evidence="3">Fungal-specific transcription factor domain-containing protein</fullName>
    </recommendedName>
</protein>
<dbReference type="Proteomes" id="UP001610446">
    <property type="component" value="Unassembled WGS sequence"/>
</dbReference>
<organism evidence="1 2">
    <name type="scientific">Aspergillus pseudoustus</name>
    <dbReference type="NCBI Taxonomy" id="1810923"/>
    <lineage>
        <taxon>Eukaryota</taxon>
        <taxon>Fungi</taxon>
        <taxon>Dikarya</taxon>
        <taxon>Ascomycota</taxon>
        <taxon>Pezizomycotina</taxon>
        <taxon>Eurotiomycetes</taxon>
        <taxon>Eurotiomycetidae</taxon>
        <taxon>Eurotiales</taxon>
        <taxon>Aspergillaceae</taxon>
        <taxon>Aspergillus</taxon>
        <taxon>Aspergillus subgen. Nidulantes</taxon>
    </lineage>
</organism>
<accession>A0ABR4K8G6</accession>
<evidence type="ECO:0000313" key="2">
    <source>
        <dbReference type="Proteomes" id="UP001610446"/>
    </source>
</evidence>
<proteinExistence type="predicted"/>
<gene>
    <name evidence="1" type="ORF">BJY01DRAFT_211613</name>
</gene>
<dbReference type="EMBL" id="JBFXLU010000048">
    <property type="protein sequence ID" value="KAL2848588.1"/>
    <property type="molecule type" value="Genomic_DNA"/>
</dbReference>
<sequence>MSMQPCGPRLLDLLADSRDLVHHRLFSLPDGNDALDQILQLDHQSADSSPERSRELYLICRLALILYITHITFPIPRSIDLRERLLARISPRLQALTHQNTSSPLLLWCTSVVLIALDRREPSDQISILFKTLCYDLNVESLGTWLSLLRIFAWVDSAVQHHYPGISKDFFSE</sequence>
<name>A0ABR4K8G6_9EURO</name>
<evidence type="ECO:0008006" key="3">
    <source>
        <dbReference type="Google" id="ProtNLM"/>
    </source>
</evidence>